<name>A0A1G2D2P2_9BACT</name>
<comment type="caution">
    <text evidence="1">The sequence shown here is derived from an EMBL/GenBank/DDBJ whole genome shotgun (WGS) entry which is preliminary data.</text>
</comment>
<proteinExistence type="predicted"/>
<dbReference type="Proteomes" id="UP000177996">
    <property type="component" value="Unassembled WGS sequence"/>
</dbReference>
<dbReference type="EMBL" id="MHLL01000050">
    <property type="protein sequence ID" value="OGZ07895.1"/>
    <property type="molecule type" value="Genomic_DNA"/>
</dbReference>
<accession>A0A1G2D2P2</accession>
<organism evidence="1 2">
    <name type="scientific">Candidatus Lloydbacteria bacterium RIFCSPHIGHO2_02_FULL_50_13</name>
    <dbReference type="NCBI Taxonomy" id="1798661"/>
    <lineage>
        <taxon>Bacteria</taxon>
        <taxon>Candidatus Lloydiibacteriota</taxon>
    </lineage>
</organism>
<dbReference type="AlphaFoldDB" id="A0A1G2D2P2"/>
<dbReference type="STRING" id="1798661.A3D65_02970"/>
<evidence type="ECO:0000313" key="2">
    <source>
        <dbReference type="Proteomes" id="UP000177996"/>
    </source>
</evidence>
<reference evidence="1 2" key="1">
    <citation type="journal article" date="2016" name="Nat. Commun.">
        <title>Thousands of microbial genomes shed light on interconnected biogeochemical processes in an aquifer system.</title>
        <authorList>
            <person name="Anantharaman K."/>
            <person name="Brown C.T."/>
            <person name="Hug L.A."/>
            <person name="Sharon I."/>
            <person name="Castelle C.J."/>
            <person name="Probst A.J."/>
            <person name="Thomas B.C."/>
            <person name="Singh A."/>
            <person name="Wilkins M.J."/>
            <person name="Karaoz U."/>
            <person name="Brodie E.L."/>
            <person name="Williams K.H."/>
            <person name="Hubbard S.S."/>
            <person name="Banfield J.F."/>
        </authorList>
    </citation>
    <scope>NUCLEOTIDE SEQUENCE [LARGE SCALE GENOMIC DNA]</scope>
</reference>
<gene>
    <name evidence="1" type="ORF">A3D65_02970</name>
</gene>
<evidence type="ECO:0000313" key="1">
    <source>
        <dbReference type="EMBL" id="OGZ07895.1"/>
    </source>
</evidence>
<protein>
    <submittedName>
        <fullName evidence="1">Uncharacterized protein</fullName>
    </submittedName>
</protein>
<sequence length="389" mass="43564">MSEGMPEAAVEENEKEINFENASLKIKERGFQFHVAEHDSEGKNPKTFHTSEHPHTLERRAEQMADVLHLSPKQRLVAEMAIAWHDTVIEYDETDPNNLLAMIRRHRGAREGDAPFSADGNEGKSARLVEDEMRKANEEAGVEIFTEEDIRAAILGVDFTYPDANLGKDFKGAPFEECPYFGVAVEQNPELGKLFAELKKGDVVKGPLFSQPHLEKALEDGVPVPKEALIVALADLGAAGFSKNEEFFHEGDDEMRELYGNLRRQEVLSRLVVGDDEADRVGREKAMGAFTGWLNGQPGFAAWQALRFEKILHLLKQQNAITVEEETGLRGQFSHYGENIRASLARAKELTARVEEIKSSAGEKEAFKYLAETMGYTIENKEGENEVVY</sequence>